<gene>
    <name evidence="1" type="ORF">KDW_31500</name>
</gene>
<dbReference type="AlphaFoldDB" id="A0A5J4KH12"/>
<reference evidence="1 2" key="1">
    <citation type="submission" date="2019-10" db="EMBL/GenBank/DDBJ databases">
        <title>Dictyobacter vulcani sp. nov., within the class Ktedonobacteria, isolated from soil of volcanic Mt. Zao.</title>
        <authorList>
            <person name="Zheng Y."/>
            <person name="Wang C.M."/>
            <person name="Sakai Y."/>
            <person name="Abe K."/>
            <person name="Yokota A."/>
            <person name="Yabe S."/>
        </authorList>
    </citation>
    <scope>NUCLEOTIDE SEQUENCE [LARGE SCALE GENOMIC DNA]</scope>
    <source>
        <strain evidence="1 2">W12</strain>
    </source>
</reference>
<evidence type="ECO:0000313" key="1">
    <source>
        <dbReference type="EMBL" id="GER88988.1"/>
    </source>
</evidence>
<sequence>MTNQRWGLQHIVAISLSMELKVINFAIKMVIGLSVSDNFELKMVSSVPE</sequence>
<organism evidence="1 2">
    <name type="scientific">Dictyobacter vulcani</name>
    <dbReference type="NCBI Taxonomy" id="2607529"/>
    <lineage>
        <taxon>Bacteria</taxon>
        <taxon>Bacillati</taxon>
        <taxon>Chloroflexota</taxon>
        <taxon>Ktedonobacteria</taxon>
        <taxon>Ktedonobacterales</taxon>
        <taxon>Dictyobacteraceae</taxon>
        <taxon>Dictyobacter</taxon>
    </lineage>
</organism>
<evidence type="ECO:0000313" key="2">
    <source>
        <dbReference type="Proteomes" id="UP000326912"/>
    </source>
</evidence>
<name>A0A5J4KH12_9CHLR</name>
<dbReference type="EMBL" id="BKZW01000001">
    <property type="protein sequence ID" value="GER88988.1"/>
    <property type="molecule type" value="Genomic_DNA"/>
</dbReference>
<comment type="caution">
    <text evidence="1">The sequence shown here is derived from an EMBL/GenBank/DDBJ whole genome shotgun (WGS) entry which is preliminary data.</text>
</comment>
<accession>A0A5J4KH12</accession>
<dbReference type="Proteomes" id="UP000326912">
    <property type="component" value="Unassembled WGS sequence"/>
</dbReference>
<protein>
    <submittedName>
        <fullName evidence="1">Uncharacterized protein</fullName>
    </submittedName>
</protein>
<keyword evidence="2" id="KW-1185">Reference proteome</keyword>
<proteinExistence type="predicted"/>